<name>A0A1X1JZ43_STRMT</name>
<evidence type="ECO:0000313" key="4">
    <source>
        <dbReference type="EMBL" id="ORO92420.1"/>
    </source>
</evidence>
<keyword evidence="1 4" id="KW-0808">Transferase</keyword>
<evidence type="ECO:0000256" key="1">
    <source>
        <dbReference type="ARBA" id="ARBA00022679"/>
    </source>
</evidence>
<dbReference type="GO" id="GO:0016740">
    <property type="term" value="F:transferase activity"/>
    <property type="evidence" value="ECO:0007669"/>
    <property type="project" value="UniProtKB-KW"/>
</dbReference>
<dbReference type="Pfam" id="PF26337">
    <property type="entry name" value="Gtf3_C"/>
    <property type="match status" value="1"/>
</dbReference>
<gene>
    <name evidence="4" type="ORF">B7699_07785</name>
</gene>
<feature type="domain" description="Glucosyltransferase 3-like C-terminal" evidence="3">
    <location>
        <begin position="181"/>
        <end position="344"/>
    </location>
</feature>
<dbReference type="PIRSF" id="PIRSF007023">
    <property type="entry name" value="UDP-Galf_transf"/>
    <property type="match status" value="1"/>
</dbReference>
<dbReference type="Proteomes" id="UP000193863">
    <property type="component" value="Unassembled WGS sequence"/>
</dbReference>
<dbReference type="Pfam" id="PF26334">
    <property type="entry name" value="Gtf3_N"/>
    <property type="match status" value="1"/>
</dbReference>
<dbReference type="EMBL" id="NCVG01000023">
    <property type="protein sequence ID" value="ORO92420.1"/>
    <property type="molecule type" value="Genomic_DNA"/>
</dbReference>
<proteinExistence type="predicted"/>
<dbReference type="AlphaFoldDB" id="A0A1X1JZ43"/>
<comment type="caution">
    <text evidence="4">The sequence shown here is derived from an EMBL/GenBank/DDBJ whole genome shotgun (WGS) entry which is preliminary data.</text>
</comment>
<sequence>MKLYYQLIELYGSYKHAGSKAKNDCIEILDELHFKKLTLLRKDESNISRIAKIKRQIDLFFQWRKIYKLLSSNDTLLIQHPFTYRDIGRDYYLKKIKDKNVTLISLVHDVEVLRDIFIESKYKKEFQQMISLADFFIVHNDIMKNWFIEQRVDSNKLITLEIFDYLNHKPLSEQVYFDKSVTIAGNLSREKSPYIYELIKIKDVQFNLMGINFVSTENASNIHYLGAFESDDVPNYLSKGFGLVWDGISIETCDGPTGNYLRYNNPHKLSLYLSSGLPVIVWKESALAEFISSQKLGLVISNLYELSDILDTITEKQYQEFVRNIQEIREKLKKGFYLKKAINEILS</sequence>
<reference evidence="4 5" key="1">
    <citation type="journal article" date="2016" name="Eur. J. Clin. Microbiol. Infect. Dis.">
        <title>Whole genome sequencing as a tool for phylogenetic analysis of clinical strains of Mitis group streptococci.</title>
        <authorList>
            <person name="Rasmussen L.H."/>
            <person name="Dargis R."/>
            <person name="Hojholt K."/>
            <person name="Christensen J.J."/>
            <person name="Skovgaard O."/>
            <person name="Justesen U.S."/>
            <person name="Rosenvinge F.S."/>
            <person name="Moser C."/>
            <person name="Lukjancenko O."/>
            <person name="Rasmussen S."/>
            <person name="Nielsen X.C."/>
        </authorList>
    </citation>
    <scope>NUCLEOTIDE SEQUENCE [LARGE SCALE GENOMIC DNA]</scope>
    <source>
        <strain evidence="4 5">RH_43861_09</strain>
    </source>
</reference>
<organism evidence="4 5">
    <name type="scientific">Streptococcus mitis</name>
    <dbReference type="NCBI Taxonomy" id="28037"/>
    <lineage>
        <taxon>Bacteria</taxon>
        <taxon>Bacillati</taxon>
        <taxon>Bacillota</taxon>
        <taxon>Bacilli</taxon>
        <taxon>Lactobacillales</taxon>
        <taxon>Streptococcaceae</taxon>
        <taxon>Streptococcus</taxon>
        <taxon>Streptococcus mitis group</taxon>
    </lineage>
</organism>
<dbReference type="Gene3D" id="3.40.50.2000">
    <property type="entry name" value="Glycogen Phosphorylase B"/>
    <property type="match status" value="2"/>
</dbReference>
<dbReference type="InterPro" id="IPR058592">
    <property type="entry name" value="Gtf3_C"/>
</dbReference>
<evidence type="ECO:0000313" key="5">
    <source>
        <dbReference type="Proteomes" id="UP000193863"/>
    </source>
</evidence>
<evidence type="ECO:0000259" key="3">
    <source>
        <dbReference type="Pfam" id="PF26337"/>
    </source>
</evidence>
<evidence type="ECO:0000259" key="2">
    <source>
        <dbReference type="Pfam" id="PF26334"/>
    </source>
</evidence>
<dbReference type="SUPFAM" id="SSF53756">
    <property type="entry name" value="UDP-Glycosyltransferase/glycogen phosphorylase"/>
    <property type="match status" value="1"/>
</dbReference>
<feature type="domain" description="Glucosyltransferase 3-like N-terminal" evidence="2">
    <location>
        <begin position="7"/>
        <end position="162"/>
    </location>
</feature>
<protein>
    <submittedName>
        <fullName evidence="4">Glycosyl transferase</fullName>
    </submittedName>
</protein>
<dbReference type="InterPro" id="IPR058591">
    <property type="entry name" value="Gtf3_N"/>
</dbReference>
<accession>A0A1X1JZ43</accession>